<dbReference type="InterPro" id="IPR023395">
    <property type="entry name" value="MCP_dom_sf"/>
</dbReference>
<dbReference type="GO" id="GO:1990575">
    <property type="term" value="P:mitochondrial L-ornithine transmembrane transport"/>
    <property type="evidence" value="ECO:0007669"/>
    <property type="project" value="TreeGrafter"/>
</dbReference>
<evidence type="ECO:0000256" key="4">
    <source>
        <dbReference type="ARBA" id="ARBA00022692"/>
    </source>
</evidence>
<accession>A0A0C9V1X3</accession>
<feature type="repeat" description="Solcar" evidence="9">
    <location>
        <begin position="114"/>
        <end position="203"/>
    </location>
</feature>
<dbReference type="InterPro" id="IPR018108">
    <property type="entry name" value="MCP_transmembrane"/>
</dbReference>
<evidence type="ECO:0000256" key="9">
    <source>
        <dbReference type="PROSITE-ProRule" id="PRU00282"/>
    </source>
</evidence>
<evidence type="ECO:0000256" key="7">
    <source>
        <dbReference type="ARBA" id="ARBA00023128"/>
    </source>
</evidence>
<evidence type="ECO:0000256" key="8">
    <source>
        <dbReference type="ARBA" id="ARBA00023136"/>
    </source>
</evidence>
<evidence type="ECO:0000313" key="11">
    <source>
        <dbReference type="EMBL" id="KIJ31460.1"/>
    </source>
</evidence>
<evidence type="ECO:0008006" key="13">
    <source>
        <dbReference type="Google" id="ProtNLM"/>
    </source>
</evidence>
<evidence type="ECO:0000256" key="6">
    <source>
        <dbReference type="ARBA" id="ARBA00022989"/>
    </source>
</evidence>
<dbReference type="PROSITE" id="PS50920">
    <property type="entry name" value="SOLCAR"/>
    <property type="match status" value="3"/>
</dbReference>
<gene>
    <name evidence="11" type="ORF">M422DRAFT_36217</name>
</gene>
<organism evidence="11 12">
    <name type="scientific">Sphaerobolus stellatus (strain SS14)</name>
    <dbReference type="NCBI Taxonomy" id="990650"/>
    <lineage>
        <taxon>Eukaryota</taxon>
        <taxon>Fungi</taxon>
        <taxon>Dikarya</taxon>
        <taxon>Basidiomycota</taxon>
        <taxon>Agaricomycotina</taxon>
        <taxon>Agaricomycetes</taxon>
        <taxon>Phallomycetidae</taxon>
        <taxon>Geastrales</taxon>
        <taxon>Sphaerobolaceae</taxon>
        <taxon>Sphaerobolus</taxon>
    </lineage>
</organism>
<reference evidence="11 12" key="1">
    <citation type="submission" date="2014-06" db="EMBL/GenBank/DDBJ databases">
        <title>Evolutionary Origins and Diversification of the Mycorrhizal Mutualists.</title>
        <authorList>
            <consortium name="DOE Joint Genome Institute"/>
            <consortium name="Mycorrhizal Genomics Consortium"/>
            <person name="Kohler A."/>
            <person name="Kuo A."/>
            <person name="Nagy L.G."/>
            <person name="Floudas D."/>
            <person name="Copeland A."/>
            <person name="Barry K.W."/>
            <person name="Cichocki N."/>
            <person name="Veneault-Fourrey C."/>
            <person name="LaButti K."/>
            <person name="Lindquist E.A."/>
            <person name="Lipzen A."/>
            <person name="Lundell T."/>
            <person name="Morin E."/>
            <person name="Murat C."/>
            <person name="Riley R."/>
            <person name="Ohm R."/>
            <person name="Sun H."/>
            <person name="Tunlid A."/>
            <person name="Henrissat B."/>
            <person name="Grigoriev I.V."/>
            <person name="Hibbett D.S."/>
            <person name="Martin F."/>
        </authorList>
    </citation>
    <scope>NUCLEOTIDE SEQUENCE [LARGE SCALE GENOMIC DNA]</scope>
    <source>
        <strain evidence="11 12">SS14</strain>
    </source>
</reference>
<comment type="similarity">
    <text evidence="2 10">Belongs to the mitochondrial carrier (TC 2.A.29) family.</text>
</comment>
<sequence length="309" mass="33441">MQEQTTGGSHVRFVGILAGMGSGLTKVAVGHSFDTIKTRLQLSPPGTYKGALDCLRQTIKNESILALYKGATPPAVGWAAIDSVLFGSLHNYRLFLKDSPLLSENIPGSDKKRLSIPGHAAAGLCAGLTSAFLAHPIELLKVNLQMQRERAVADRKFKGPIDCIVQVVRTNGVLGLWRGFAGSLAFRSNFAILFGSVEILMRNFDKLRGTSFEMSTGTATFLSGGLASFAYWFAAIPADNVKNRMMGADLNVRGINFRNVAKQIYRTEGARGFYAGLTPCILRAFPVNAAALFVSEGILRLMNAEKTRH</sequence>
<keyword evidence="5" id="KW-0677">Repeat</keyword>
<evidence type="ECO:0000256" key="1">
    <source>
        <dbReference type="ARBA" id="ARBA00004225"/>
    </source>
</evidence>
<dbReference type="Gene3D" id="1.50.40.10">
    <property type="entry name" value="Mitochondrial carrier domain"/>
    <property type="match status" value="1"/>
</dbReference>
<keyword evidence="3 10" id="KW-0813">Transport</keyword>
<comment type="subcellular location">
    <subcellularLocation>
        <location evidence="1">Mitochondrion membrane</location>
        <topology evidence="1">Multi-pass membrane protein</topology>
    </subcellularLocation>
</comment>
<feature type="repeat" description="Solcar" evidence="9">
    <location>
        <begin position="215"/>
        <end position="301"/>
    </location>
</feature>
<evidence type="ECO:0000256" key="10">
    <source>
        <dbReference type="RuleBase" id="RU000488"/>
    </source>
</evidence>
<keyword evidence="7" id="KW-0496">Mitochondrion</keyword>
<dbReference type="Proteomes" id="UP000054279">
    <property type="component" value="Unassembled WGS sequence"/>
</dbReference>
<dbReference type="PANTHER" id="PTHR45624">
    <property type="entry name" value="MITOCHONDRIAL BASIC AMINO ACIDS TRANSPORTER-RELATED"/>
    <property type="match status" value="1"/>
</dbReference>
<feature type="repeat" description="Solcar" evidence="9">
    <location>
        <begin position="10"/>
        <end position="95"/>
    </location>
</feature>
<evidence type="ECO:0000256" key="3">
    <source>
        <dbReference type="ARBA" id="ARBA00022448"/>
    </source>
</evidence>
<protein>
    <recommendedName>
        <fullName evidence="13">Mitochondrial carrier</fullName>
    </recommendedName>
</protein>
<keyword evidence="12" id="KW-1185">Reference proteome</keyword>
<keyword evidence="4 9" id="KW-0812">Transmembrane</keyword>
<dbReference type="HOGENOM" id="CLU_015166_16_4_1"/>
<name>A0A0C9V1X3_SPHS4</name>
<evidence type="ECO:0000256" key="2">
    <source>
        <dbReference type="ARBA" id="ARBA00006375"/>
    </source>
</evidence>
<proteinExistence type="inferred from homology"/>
<dbReference type="GO" id="GO:0000064">
    <property type="term" value="F:L-ornithine transmembrane transporter activity"/>
    <property type="evidence" value="ECO:0007669"/>
    <property type="project" value="TreeGrafter"/>
</dbReference>
<dbReference type="PANTHER" id="PTHR45624:SF57">
    <property type="entry name" value="MITOCHONDRIAL SUBSTRATE CARRIER FAMILY PROTEIN L"/>
    <property type="match status" value="1"/>
</dbReference>
<dbReference type="EMBL" id="KN837242">
    <property type="protein sequence ID" value="KIJ31460.1"/>
    <property type="molecule type" value="Genomic_DNA"/>
</dbReference>
<keyword evidence="6" id="KW-1133">Transmembrane helix</keyword>
<dbReference type="AlphaFoldDB" id="A0A0C9V1X3"/>
<keyword evidence="8 9" id="KW-0472">Membrane</keyword>
<dbReference type="InterPro" id="IPR050567">
    <property type="entry name" value="Mitochondrial_Carrier"/>
</dbReference>
<dbReference type="SUPFAM" id="SSF103506">
    <property type="entry name" value="Mitochondrial carrier"/>
    <property type="match status" value="1"/>
</dbReference>
<dbReference type="OrthoDB" id="193856at2759"/>
<evidence type="ECO:0000256" key="5">
    <source>
        <dbReference type="ARBA" id="ARBA00022737"/>
    </source>
</evidence>
<dbReference type="Pfam" id="PF00153">
    <property type="entry name" value="Mito_carr"/>
    <property type="match status" value="3"/>
</dbReference>
<dbReference type="GO" id="GO:0031966">
    <property type="term" value="C:mitochondrial membrane"/>
    <property type="evidence" value="ECO:0007669"/>
    <property type="project" value="UniProtKB-SubCell"/>
</dbReference>
<evidence type="ECO:0000313" key="12">
    <source>
        <dbReference type="Proteomes" id="UP000054279"/>
    </source>
</evidence>